<dbReference type="GeneID" id="86823039"/>
<dbReference type="GO" id="GO:0045148">
    <property type="term" value="F:tripeptide aminopeptidase activity"/>
    <property type="evidence" value="ECO:0007669"/>
    <property type="project" value="UniProtKB-UniRule"/>
</dbReference>
<dbReference type="HOGENOM" id="CLU_053676_0_0_9"/>
<comment type="cofactor">
    <cofactor evidence="11">
        <name>Zn(2+)</name>
        <dbReference type="ChEBI" id="CHEBI:29105"/>
    </cofactor>
    <text evidence="11">Binds 2 Zn(2+) ions per subunit.</text>
</comment>
<evidence type="ECO:0000256" key="10">
    <source>
        <dbReference type="PIRSR" id="PIRSR037215-1"/>
    </source>
</evidence>
<dbReference type="PANTHER" id="PTHR42994:SF1">
    <property type="entry name" value="PEPTIDASE T"/>
    <property type="match status" value="1"/>
</dbReference>
<dbReference type="GO" id="GO:0006508">
    <property type="term" value="P:proteolysis"/>
    <property type="evidence" value="ECO:0007669"/>
    <property type="project" value="UniProtKB-UniRule"/>
</dbReference>
<evidence type="ECO:0000256" key="2">
    <source>
        <dbReference type="ARBA" id="ARBA00009692"/>
    </source>
</evidence>
<keyword evidence="14" id="KW-1185">Reference proteome</keyword>
<feature type="binding site" evidence="11">
    <location>
        <position position="176"/>
    </location>
    <ligand>
        <name>Zn(2+)</name>
        <dbReference type="ChEBI" id="CHEBI:29105"/>
        <label>2</label>
    </ligand>
</feature>
<keyword evidence="5 11" id="KW-0479">Metal-binding</keyword>
<evidence type="ECO:0000256" key="9">
    <source>
        <dbReference type="NCBIfam" id="TIGR01882"/>
    </source>
</evidence>
<feature type="binding site" evidence="11">
    <location>
        <position position="380"/>
    </location>
    <ligand>
        <name>Zn(2+)</name>
        <dbReference type="ChEBI" id="CHEBI:29105"/>
        <label>2</label>
    </ligand>
</feature>
<evidence type="ECO:0000259" key="12">
    <source>
        <dbReference type="Pfam" id="PF07687"/>
    </source>
</evidence>
<feature type="binding site" evidence="11">
    <location>
        <position position="198"/>
    </location>
    <ligand>
        <name>Zn(2+)</name>
        <dbReference type="ChEBI" id="CHEBI:29105"/>
        <label>1</label>
    </ligand>
</feature>
<evidence type="ECO:0000256" key="6">
    <source>
        <dbReference type="ARBA" id="ARBA00022801"/>
    </source>
</evidence>
<organism evidence="13 14">
    <name type="scientific">Blautia hydrogenotrophica (strain DSM 10507 / JCM 14656 / S5a33)</name>
    <name type="common">Ruminococcus hydrogenotrophicus</name>
    <dbReference type="NCBI Taxonomy" id="476272"/>
    <lineage>
        <taxon>Bacteria</taxon>
        <taxon>Bacillati</taxon>
        <taxon>Bacillota</taxon>
        <taxon>Clostridia</taxon>
        <taxon>Lachnospirales</taxon>
        <taxon>Lachnospiraceae</taxon>
        <taxon>Blautia</taxon>
    </lineage>
</organism>
<evidence type="ECO:0000256" key="7">
    <source>
        <dbReference type="ARBA" id="ARBA00022833"/>
    </source>
</evidence>
<dbReference type="GO" id="GO:0008270">
    <property type="term" value="F:zinc ion binding"/>
    <property type="evidence" value="ECO:0007669"/>
    <property type="project" value="InterPro"/>
</dbReference>
<protein>
    <recommendedName>
        <fullName evidence="9">Peptidase T</fullName>
        <ecNumber evidence="9">3.4.11.4</ecNumber>
    </recommendedName>
</protein>
<evidence type="ECO:0000256" key="11">
    <source>
        <dbReference type="PIRSR" id="PIRSR037215-2"/>
    </source>
</evidence>
<dbReference type="AlphaFoldDB" id="C0CPA5"/>
<gene>
    <name evidence="13" type="ORF">RUMHYD_02706</name>
</gene>
<keyword evidence="8" id="KW-0482">Metalloprotease</keyword>
<name>C0CPA5_BLAHS</name>
<dbReference type="InterPro" id="IPR010161">
    <property type="entry name" value="Peptidase_M20B"/>
</dbReference>
<dbReference type="Proteomes" id="UP000003100">
    <property type="component" value="Unassembled WGS sequence"/>
</dbReference>
<dbReference type="InterPro" id="IPR001261">
    <property type="entry name" value="ArgE/DapE_CS"/>
</dbReference>
<dbReference type="SUPFAM" id="SSF53187">
    <property type="entry name" value="Zn-dependent exopeptidases"/>
    <property type="match status" value="1"/>
</dbReference>
<evidence type="ECO:0000256" key="5">
    <source>
        <dbReference type="ARBA" id="ARBA00022723"/>
    </source>
</evidence>
<sequence>MDITQRFLKYVSQNTQSDPLSDTFPSSPSQLIFADLLAEEMKSIGISQVNRDENGYVYGLIPATVPDSKGATLAFLAHMDTAPDASGEAVKPRIIRKYNGKNILLNDKENLIMSPEDFPDLTKYIGQDLIVTDGTTLLGDDNKAGIAEIMTAAEYLLAHPEIPHGNVYLCFTPDEEVGKGVDYINLKKLPADFAYTVDGGEIGEIEYENFNAASVQIQITGLSIHPGSAKGKMRNASSIAMEFDQMLPRFEKPENTEGYEGFIHLTGMQGCVETASLEYIIRDHDRELFAKKKERMHKIAAYLNEKYVEGTVKLDITDSYYNMKEQIIPHMHLVENVLKVYDKLKITPKVQPIRGGTDGARLSFMGLPCPNLGTGGHNFHGPYEFVCIQSMEKSVQVLIELCKLYSTDQAFHSV</sequence>
<dbReference type="Pfam" id="PF07687">
    <property type="entry name" value="M20_dimer"/>
    <property type="match status" value="1"/>
</dbReference>
<comment type="similarity">
    <text evidence="2">Belongs to the peptidase M20B family.</text>
</comment>
<dbReference type="PIRSF" id="PIRSF037215">
    <property type="entry name" value="Peptidase_M20B"/>
    <property type="match status" value="1"/>
</dbReference>
<dbReference type="NCBIfam" id="TIGR01882">
    <property type="entry name" value="peptidase-T"/>
    <property type="match status" value="1"/>
</dbReference>
<dbReference type="EC" id="3.4.11.4" evidence="9"/>
<keyword evidence="6" id="KW-0378">Hydrolase</keyword>
<dbReference type="RefSeq" id="WP_005950282.1">
    <property type="nucleotide sequence ID" value="NZ_CP136423.1"/>
</dbReference>
<dbReference type="InterPro" id="IPR002933">
    <property type="entry name" value="Peptidase_M20"/>
</dbReference>
<reference evidence="13 14" key="1">
    <citation type="submission" date="2009-01" db="EMBL/GenBank/DDBJ databases">
        <authorList>
            <person name="Fulton L."/>
            <person name="Clifton S."/>
            <person name="Fulton B."/>
            <person name="Xu J."/>
            <person name="Minx P."/>
            <person name="Pepin K.H."/>
            <person name="Johnson M."/>
            <person name="Bhonagiri V."/>
            <person name="Nash W.E."/>
            <person name="Mardis E.R."/>
            <person name="Wilson R.K."/>
        </authorList>
    </citation>
    <scope>NUCLEOTIDE SEQUENCE [LARGE SCALE GENOMIC DNA]</scope>
    <source>
        <strain evidence="14">DSM 10507 / JCM 14656 / S5a33</strain>
    </source>
</reference>
<keyword evidence="4" id="KW-0645">Protease</keyword>
<dbReference type="PANTHER" id="PTHR42994">
    <property type="entry name" value="PEPTIDASE T"/>
    <property type="match status" value="1"/>
</dbReference>
<feature type="binding site" evidence="11">
    <location>
        <position position="141"/>
    </location>
    <ligand>
        <name>Zn(2+)</name>
        <dbReference type="ChEBI" id="CHEBI:29105"/>
        <label>1</label>
    </ligand>
</feature>
<dbReference type="NCBIfam" id="NF009920">
    <property type="entry name" value="PRK13381.1"/>
    <property type="match status" value="1"/>
</dbReference>
<dbReference type="InterPro" id="IPR036264">
    <property type="entry name" value="Bact_exopeptidase_dim_dom"/>
</dbReference>
<dbReference type="Pfam" id="PF01546">
    <property type="entry name" value="Peptidase_M20"/>
    <property type="match status" value="1"/>
</dbReference>
<feature type="active site" evidence="10">
    <location>
        <position position="80"/>
    </location>
</feature>
<feature type="binding site" evidence="11">
    <location>
        <position position="78"/>
    </location>
    <ligand>
        <name>Zn(2+)</name>
        <dbReference type="ChEBI" id="CHEBI:29105"/>
        <label>1</label>
    </ligand>
</feature>
<dbReference type="GO" id="GO:0006518">
    <property type="term" value="P:peptide metabolic process"/>
    <property type="evidence" value="ECO:0007669"/>
    <property type="project" value="InterPro"/>
</dbReference>
<dbReference type="InterPro" id="IPR011650">
    <property type="entry name" value="Peptidase_M20_dimer"/>
</dbReference>
<dbReference type="SUPFAM" id="SSF55031">
    <property type="entry name" value="Bacterial exopeptidase dimerisation domain"/>
    <property type="match status" value="1"/>
</dbReference>
<dbReference type="Gene3D" id="3.30.70.360">
    <property type="match status" value="1"/>
</dbReference>
<keyword evidence="7 11" id="KW-0862">Zinc</keyword>
<feature type="domain" description="Peptidase M20 dimerisation" evidence="12">
    <location>
        <begin position="207"/>
        <end position="310"/>
    </location>
</feature>
<dbReference type="CDD" id="cd03892">
    <property type="entry name" value="M20_peptT"/>
    <property type="match status" value="1"/>
</dbReference>
<dbReference type="EMBL" id="ACBZ01000148">
    <property type="protein sequence ID" value="EEG48404.1"/>
    <property type="molecule type" value="Genomic_DNA"/>
</dbReference>
<evidence type="ECO:0000313" key="14">
    <source>
        <dbReference type="Proteomes" id="UP000003100"/>
    </source>
</evidence>
<evidence type="ECO:0000256" key="3">
    <source>
        <dbReference type="ARBA" id="ARBA00022438"/>
    </source>
</evidence>
<dbReference type="PATRIC" id="fig|476272.21.peg.836"/>
<evidence type="ECO:0000256" key="4">
    <source>
        <dbReference type="ARBA" id="ARBA00022670"/>
    </source>
</evidence>
<dbReference type="GO" id="GO:0005829">
    <property type="term" value="C:cytosol"/>
    <property type="evidence" value="ECO:0007669"/>
    <property type="project" value="TreeGrafter"/>
</dbReference>
<dbReference type="NCBIfam" id="NF003976">
    <property type="entry name" value="PRK05469.1"/>
    <property type="match status" value="1"/>
</dbReference>
<proteinExistence type="inferred from homology"/>
<feature type="active site" description="Proton acceptor" evidence="10">
    <location>
        <position position="175"/>
    </location>
</feature>
<dbReference type="PROSITE" id="PS00758">
    <property type="entry name" value="ARGE_DAPE_CPG2_1"/>
    <property type="match status" value="1"/>
</dbReference>
<dbReference type="eggNOG" id="COG2195">
    <property type="taxonomic scope" value="Bacteria"/>
</dbReference>
<accession>C0CPA5</accession>
<keyword evidence="3" id="KW-0031">Aminopeptidase</keyword>
<feature type="binding site" evidence="11">
    <location>
        <position position="141"/>
    </location>
    <ligand>
        <name>Zn(2+)</name>
        <dbReference type="ChEBI" id="CHEBI:29105"/>
        <label>2</label>
    </ligand>
</feature>
<evidence type="ECO:0000256" key="8">
    <source>
        <dbReference type="ARBA" id="ARBA00023049"/>
    </source>
</evidence>
<evidence type="ECO:0000313" key="13">
    <source>
        <dbReference type="EMBL" id="EEG48404.1"/>
    </source>
</evidence>
<comment type="catalytic activity">
    <reaction evidence="1">
        <text>Release of the N-terminal residue from a tripeptide.</text>
        <dbReference type="EC" id="3.4.11.4"/>
    </reaction>
</comment>
<reference evidence="13 14" key="2">
    <citation type="submission" date="2009-02" db="EMBL/GenBank/DDBJ databases">
        <title>Draft genome sequence of Blautia hydrogenotrophica DSM 10507 (Ruminococcus hydrogenotrophicus DSM 10507).</title>
        <authorList>
            <person name="Sudarsanam P."/>
            <person name="Ley R."/>
            <person name="Guruge J."/>
            <person name="Turnbaugh P.J."/>
            <person name="Mahowald M."/>
            <person name="Liep D."/>
            <person name="Gordon J."/>
        </authorList>
    </citation>
    <scope>NUCLEOTIDE SEQUENCE [LARGE SCALE GENOMIC DNA]</scope>
    <source>
        <strain evidence="14">DSM 10507 / JCM 14656 / S5a33</strain>
    </source>
</reference>
<dbReference type="Gene3D" id="3.40.630.10">
    <property type="entry name" value="Zn peptidases"/>
    <property type="match status" value="1"/>
</dbReference>
<evidence type="ECO:0000256" key="1">
    <source>
        <dbReference type="ARBA" id="ARBA00000870"/>
    </source>
</evidence>
<dbReference type="GO" id="GO:0008237">
    <property type="term" value="F:metallopeptidase activity"/>
    <property type="evidence" value="ECO:0007669"/>
    <property type="project" value="UniProtKB-KW"/>
</dbReference>